<organism evidence="2 3">
    <name type="scientific">Trypanosoma cruzi marinkellei</name>
    <dbReference type="NCBI Taxonomy" id="85056"/>
    <lineage>
        <taxon>Eukaryota</taxon>
        <taxon>Discoba</taxon>
        <taxon>Euglenozoa</taxon>
        <taxon>Kinetoplastea</taxon>
        <taxon>Metakinetoplastina</taxon>
        <taxon>Trypanosomatida</taxon>
        <taxon>Trypanosomatidae</taxon>
        <taxon>Trypanosoma</taxon>
        <taxon>Schizotrypanum</taxon>
    </lineage>
</organism>
<proteinExistence type="predicted"/>
<comment type="caution">
    <text evidence="2">The sequence shown here is derived from an EMBL/GenBank/DDBJ whole genome shotgun (WGS) entry which is preliminary data.</text>
</comment>
<feature type="region of interest" description="Disordered" evidence="1">
    <location>
        <begin position="218"/>
        <end position="240"/>
    </location>
</feature>
<evidence type="ECO:0000256" key="1">
    <source>
        <dbReference type="SAM" id="MobiDB-lite"/>
    </source>
</evidence>
<sequence length="240" mass="27083">MPEGHKRVQDAKEESQASAVPQDDRQEIALPESEEDTDQSVSARRSAEEAQLPEWTLEAEANNTLLVGKALIISGKLDCYILKNLGSLQAVGGDEDVWMQMLTRYPYGKSDFGRHWRELIGMGGYGFLLDAQRLMSDVKNLYCEGAISLRQWKDFGSKDTVSPLGRAKLNEALSQVLNEEGRSGRYKKSKETRGIMRVRAECEVWPWRGSSWRRREGNGCEGEATAVMDRQGSWPNPRKE</sequence>
<keyword evidence="3" id="KW-1185">Reference proteome</keyword>
<evidence type="ECO:0000313" key="2">
    <source>
        <dbReference type="EMBL" id="EKF29727.1"/>
    </source>
</evidence>
<feature type="region of interest" description="Disordered" evidence="1">
    <location>
        <begin position="1"/>
        <end position="49"/>
    </location>
</feature>
<dbReference type="OrthoDB" id="10444146at2759"/>
<accession>K2NLF6</accession>
<reference evidence="2 3" key="1">
    <citation type="journal article" date="2012" name="BMC Genomics">
        <title>Comparative genomic analysis of human infective Trypanosoma cruzi lineages with the bat-restricted subspecies T. cruzi marinkellei.</title>
        <authorList>
            <person name="Franzen O."/>
            <person name="Talavera-Lopez C."/>
            <person name="Ochaya S."/>
            <person name="Butler C.E."/>
            <person name="Messenger L.A."/>
            <person name="Lewis M.D."/>
            <person name="Llewellyn M.S."/>
            <person name="Marinkelle C.J."/>
            <person name="Tyler K.M."/>
            <person name="Miles M.A."/>
            <person name="Andersson B."/>
        </authorList>
    </citation>
    <scope>NUCLEOTIDE SEQUENCE [LARGE SCALE GENOMIC DNA]</scope>
    <source>
        <strain evidence="2 3">B7</strain>
    </source>
</reference>
<dbReference type="EMBL" id="AHKC01012718">
    <property type="protein sequence ID" value="EKF29727.1"/>
    <property type="molecule type" value="Genomic_DNA"/>
</dbReference>
<dbReference type="AlphaFoldDB" id="K2NLF6"/>
<name>K2NLF6_TRYCR</name>
<gene>
    <name evidence="2" type="ORF">MOQ_006473</name>
</gene>
<evidence type="ECO:0000313" key="3">
    <source>
        <dbReference type="Proteomes" id="UP000007350"/>
    </source>
</evidence>
<dbReference type="Proteomes" id="UP000007350">
    <property type="component" value="Unassembled WGS sequence"/>
</dbReference>
<feature type="compositionally biased region" description="Basic and acidic residues" evidence="1">
    <location>
        <begin position="1"/>
        <end position="15"/>
    </location>
</feature>
<protein>
    <submittedName>
        <fullName evidence="2">Retrotransposon hot spot (RHS) protein, putative</fullName>
    </submittedName>
</protein>